<comment type="similarity">
    <text evidence="1 7">Belongs to the bacterial ribosomal protein bL9 family.</text>
</comment>
<dbReference type="InterPro" id="IPR000244">
    <property type="entry name" value="Ribosomal_bL9"/>
</dbReference>
<dbReference type="PANTHER" id="PTHR21368">
    <property type="entry name" value="50S RIBOSOMAL PROTEIN L9"/>
    <property type="match status" value="1"/>
</dbReference>
<comment type="caution">
    <text evidence="9">The sequence shown here is derived from an EMBL/GenBank/DDBJ whole genome shotgun (WGS) entry which is preliminary data.</text>
</comment>
<keyword evidence="2 7" id="KW-0699">rRNA-binding</keyword>
<evidence type="ECO:0000313" key="9">
    <source>
        <dbReference type="EMBL" id="KJE22659.1"/>
    </source>
</evidence>
<evidence type="ECO:0000256" key="3">
    <source>
        <dbReference type="ARBA" id="ARBA00022884"/>
    </source>
</evidence>
<dbReference type="InterPro" id="IPR009027">
    <property type="entry name" value="Ribosomal_bL9/RNase_H1_N"/>
</dbReference>
<dbReference type="Gene3D" id="3.40.5.10">
    <property type="entry name" value="Ribosomal protein L9, N-terminal domain"/>
    <property type="match status" value="1"/>
</dbReference>
<evidence type="ECO:0000313" key="10">
    <source>
        <dbReference type="Proteomes" id="UP000032545"/>
    </source>
</evidence>
<keyword evidence="3 7" id="KW-0694">RNA-binding</keyword>
<dbReference type="RefSeq" id="WP_044885636.1">
    <property type="nucleotide sequence ID" value="NZ_JYFN01000021.1"/>
</dbReference>
<evidence type="ECO:0000256" key="7">
    <source>
        <dbReference type="HAMAP-Rule" id="MF_00503"/>
    </source>
</evidence>
<dbReference type="GO" id="GO:0019843">
    <property type="term" value="F:rRNA binding"/>
    <property type="evidence" value="ECO:0007669"/>
    <property type="project" value="UniProtKB-UniRule"/>
</dbReference>
<evidence type="ECO:0000256" key="1">
    <source>
        <dbReference type="ARBA" id="ARBA00010605"/>
    </source>
</evidence>
<gene>
    <name evidence="7" type="primary">rplI</name>
    <name evidence="9" type="ORF">FF36_03025</name>
</gene>
<dbReference type="InterPro" id="IPR020594">
    <property type="entry name" value="Ribosomal_bL9_bac/chp"/>
</dbReference>
<accession>A0A0D8BFA0</accession>
<reference evidence="10" key="1">
    <citation type="submission" date="2015-02" db="EMBL/GenBank/DDBJ databases">
        <title>Draft Genome of Frankia sp. CpI1-S.</title>
        <authorList>
            <person name="Oshone R.T."/>
            <person name="Ngom M."/>
            <person name="Ghodhbane-Gtari F."/>
            <person name="Gtari M."/>
            <person name="Morris K."/>
            <person name="Thomas K."/>
            <person name="Sen A."/>
            <person name="Tisa L.S."/>
        </authorList>
    </citation>
    <scope>NUCLEOTIDE SEQUENCE [LARGE SCALE GENOMIC DNA]</scope>
    <source>
        <strain evidence="10">CpI1-S</strain>
    </source>
</reference>
<dbReference type="PATRIC" id="fig|1502723.3.peg.2403"/>
<reference evidence="9 10" key="2">
    <citation type="journal article" date="2016" name="Genome Announc.">
        <title>Permanent Draft Genome Sequences for Two Variants of Frankia sp. Strain CpI1, the First Frankia Strain Isolated from Root Nodules of Comptonia peregrina.</title>
        <authorList>
            <person name="Oshone R."/>
            <person name="Hurst S.G.IV."/>
            <person name="Abebe-Akele F."/>
            <person name="Simpson S."/>
            <person name="Morris K."/>
            <person name="Thomas W.K."/>
            <person name="Tisa L.S."/>
        </authorList>
    </citation>
    <scope>NUCLEOTIDE SEQUENCE [LARGE SCALE GENOMIC DNA]</scope>
    <source>
        <strain evidence="10">CpI1-S</strain>
    </source>
</reference>
<dbReference type="AlphaFoldDB" id="A0A0D8BFA0"/>
<keyword evidence="4 7" id="KW-0689">Ribosomal protein</keyword>
<evidence type="ECO:0000256" key="6">
    <source>
        <dbReference type="ARBA" id="ARBA00035292"/>
    </source>
</evidence>
<dbReference type="Gene3D" id="3.10.430.100">
    <property type="entry name" value="Ribosomal protein L9, C-terminal domain"/>
    <property type="match status" value="1"/>
</dbReference>
<dbReference type="GO" id="GO:0005840">
    <property type="term" value="C:ribosome"/>
    <property type="evidence" value="ECO:0007669"/>
    <property type="project" value="UniProtKB-KW"/>
</dbReference>
<dbReference type="EMBL" id="JYFN01000021">
    <property type="protein sequence ID" value="KJE22659.1"/>
    <property type="molecule type" value="Genomic_DNA"/>
</dbReference>
<dbReference type="InterPro" id="IPR036791">
    <property type="entry name" value="Ribosomal_bL9_C_sf"/>
</dbReference>
<evidence type="ECO:0000256" key="2">
    <source>
        <dbReference type="ARBA" id="ARBA00022730"/>
    </source>
</evidence>
<sequence length="148" mass="15702">MKLILTQEVPGLGSPGDIVEVANGYGRNYLVPRKYAILATKGAERQVEQIKRARSARAVRDLGHAQEIAGQLGGLKVELIGRAGKEGRLFGSVTAADVVDAVTAAGGPELDRRRVELTTPIKSLGAYTVAVHLHPEVTASVKLQVKKA</sequence>
<evidence type="ECO:0000256" key="5">
    <source>
        <dbReference type="ARBA" id="ARBA00023274"/>
    </source>
</evidence>
<dbReference type="HAMAP" id="MF_00503">
    <property type="entry name" value="Ribosomal_bL9"/>
    <property type="match status" value="1"/>
</dbReference>
<dbReference type="GO" id="GO:1990904">
    <property type="term" value="C:ribonucleoprotein complex"/>
    <property type="evidence" value="ECO:0007669"/>
    <property type="project" value="UniProtKB-KW"/>
</dbReference>
<dbReference type="GO" id="GO:0003735">
    <property type="term" value="F:structural constituent of ribosome"/>
    <property type="evidence" value="ECO:0007669"/>
    <property type="project" value="InterPro"/>
</dbReference>
<dbReference type="SUPFAM" id="SSF55658">
    <property type="entry name" value="L9 N-domain-like"/>
    <property type="match status" value="1"/>
</dbReference>
<evidence type="ECO:0000256" key="4">
    <source>
        <dbReference type="ARBA" id="ARBA00022980"/>
    </source>
</evidence>
<dbReference type="Pfam" id="PF01281">
    <property type="entry name" value="Ribosomal_L9_N"/>
    <property type="match status" value="1"/>
</dbReference>
<organism evidence="9 10">
    <name type="scientific">Frankia torreyi</name>
    <dbReference type="NCBI Taxonomy" id="1856"/>
    <lineage>
        <taxon>Bacteria</taxon>
        <taxon>Bacillati</taxon>
        <taxon>Actinomycetota</taxon>
        <taxon>Actinomycetes</taxon>
        <taxon>Frankiales</taxon>
        <taxon>Frankiaceae</taxon>
        <taxon>Frankia</taxon>
    </lineage>
</organism>
<dbReference type="Pfam" id="PF03948">
    <property type="entry name" value="Ribosomal_L9_C"/>
    <property type="match status" value="1"/>
</dbReference>
<dbReference type="InterPro" id="IPR036935">
    <property type="entry name" value="Ribosomal_bL9_N_sf"/>
</dbReference>
<dbReference type="InterPro" id="IPR020070">
    <property type="entry name" value="Ribosomal_bL9_N"/>
</dbReference>
<dbReference type="SUPFAM" id="SSF55653">
    <property type="entry name" value="Ribosomal protein L9 C-domain"/>
    <property type="match status" value="1"/>
</dbReference>
<name>A0A0D8BFA0_9ACTN</name>
<evidence type="ECO:0000259" key="8">
    <source>
        <dbReference type="PROSITE" id="PS00651"/>
    </source>
</evidence>
<dbReference type="NCBIfam" id="TIGR00158">
    <property type="entry name" value="L9"/>
    <property type="match status" value="1"/>
</dbReference>
<proteinExistence type="inferred from homology"/>
<dbReference type="OrthoDB" id="9788336at2"/>
<feature type="domain" description="Ribosomal protein L9" evidence="8">
    <location>
        <begin position="13"/>
        <end position="40"/>
    </location>
</feature>
<dbReference type="Proteomes" id="UP000032545">
    <property type="component" value="Unassembled WGS sequence"/>
</dbReference>
<comment type="function">
    <text evidence="7">Binds to the 23S rRNA.</text>
</comment>
<dbReference type="PROSITE" id="PS00651">
    <property type="entry name" value="RIBOSOMAL_L9"/>
    <property type="match status" value="1"/>
</dbReference>
<protein>
    <recommendedName>
        <fullName evidence="6 7">Large ribosomal subunit protein bL9</fullName>
    </recommendedName>
</protein>
<dbReference type="GO" id="GO:0006412">
    <property type="term" value="P:translation"/>
    <property type="evidence" value="ECO:0007669"/>
    <property type="project" value="UniProtKB-UniRule"/>
</dbReference>
<dbReference type="FunFam" id="3.40.5.10:FF:000003">
    <property type="entry name" value="50S ribosomal protein L9"/>
    <property type="match status" value="1"/>
</dbReference>
<keyword evidence="5 7" id="KW-0687">Ribonucleoprotein</keyword>
<dbReference type="InterPro" id="IPR020069">
    <property type="entry name" value="Ribosomal_bL9_C"/>
</dbReference>
<keyword evidence="10" id="KW-1185">Reference proteome</keyword>